<feature type="domain" description="Nucleoside phosphorylase" evidence="14">
    <location>
        <begin position="22"/>
        <end position="276"/>
    </location>
</feature>
<comment type="catalytic activity">
    <reaction evidence="10">
        <text>2'-deoxyguanosine + phosphate = 2-deoxy-alpha-D-ribose 1-phosphate + guanine</text>
        <dbReference type="Rhea" id="RHEA:27738"/>
        <dbReference type="ChEBI" id="CHEBI:16235"/>
        <dbReference type="ChEBI" id="CHEBI:17172"/>
        <dbReference type="ChEBI" id="CHEBI:43474"/>
        <dbReference type="ChEBI" id="CHEBI:57259"/>
        <dbReference type="EC" id="2.4.2.1"/>
    </reaction>
</comment>
<evidence type="ECO:0000259" key="14">
    <source>
        <dbReference type="Pfam" id="PF01048"/>
    </source>
</evidence>
<evidence type="ECO:0000256" key="6">
    <source>
        <dbReference type="ARBA" id="ARBA00022676"/>
    </source>
</evidence>
<comment type="catalytic activity">
    <reaction evidence="9">
        <text>inosine + phosphate = alpha-D-ribose 1-phosphate + hypoxanthine</text>
        <dbReference type="Rhea" id="RHEA:27646"/>
        <dbReference type="ChEBI" id="CHEBI:17368"/>
        <dbReference type="ChEBI" id="CHEBI:17596"/>
        <dbReference type="ChEBI" id="CHEBI:43474"/>
        <dbReference type="ChEBI" id="CHEBI:57720"/>
        <dbReference type="EC" id="2.4.2.1"/>
    </reaction>
</comment>
<name>A0ABM1BL79_LIMPO</name>
<evidence type="ECO:0000256" key="12">
    <source>
        <dbReference type="ARBA" id="ARBA00023970"/>
    </source>
</evidence>
<dbReference type="RefSeq" id="XP_013784241.1">
    <property type="nucleotide sequence ID" value="XM_013928787.2"/>
</dbReference>
<comment type="pathway">
    <text evidence="1 13">Purine metabolism; purine nucleoside salvage.</text>
</comment>
<reference evidence="16" key="1">
    <citation type="submission" date="2025-08" db="UniProtKB">
        <authorList>
            <consortium name="RefSeq"/>
        </authorList>
    </citation>
    <scope>IDENTIFICATION</scope>
    <source>
        <tissue evidence="16">Muscle</tissue>
    </source>
</reference>
<keyword evidence="8" id="KW-0660">Purine salvage</keyword>
<sequence length="282" mass="31399">YSYESIESIIKFILSRTSQRPEIGIICGTGMGGLADILYEKESFPYKEIPDFPVSTVPGHLGFLVFGKLNGTQVICMQGRFHVYEGYSVWKCVMPIRVMKLIGVRVLIITNAAGSVNQNFSVGDIMLIKDHINFSGLGSNNPLRGKNDDRWGPRFSPMSDAYDLRLRQLVRTIAKKLDLDKYLKEGVYCMIGGPSYETVSEIQLLKLLGADAVGMSTAHEVIAARHCAIRVIGISLITNSCVMKHDSEEMPANHEEVMEVGNLHKKDLEKLVTEIIMNIDTV</sequence>
<comment type="catalytic activity">
    <reaction evidence="11">
        <text>2'-deoxyinosine + phosphate = 2-deoxy-alpha-D-ribose 1-phosphate + hypoxanthine</text>
        <dbReference type="Rhea" id="RHEA:27750"/>
        <dbReference type="ChEBI" id="CHEBI:17368"/>
        <dbReference type="ChEBI" id="CHEBI:28997"/>
        <dbReference type="ChEBI" id="CHEBI:43474"/>
        <dbReference type="ChEBI" id="CHEBI:57259"/>
        <dbReference type="EC" id="2.4.2.1"/>
    </reaction>
</comment>
<evidence type="ECO:0000256" key="10">
    <source>
        <dbReference type="ARBA" id="ARBA00023929"/>
    </source>
</evidence>
<organism evidence="15 16">
    <name type="scientific">Limulus polyphemus</name>
    <name type="common">Atlantic horseshoe crab</name>
    <dbReference type="NCBI Taxonomy" id="6850"/>
    <lineage>
        <taxon>Eukaryota</taxon>
        <taxon>Metazoa</taxon>
        <taxon>Ecdysozoa</taxon>
        <taxon>Arthropoda</taxon>
        <taxon>Chelicerata</taxon>
        <taxon>Merostomata</taxon>
        <taxon>Xiphosura</taxon>
        <taxon>Limulidae</taxon>
        <taxon>Limulus</taxon>
    </lineage>
</organism>
<dbReference type="Proteomes" id="UP000694941">
    <property type="component" value="Unplaced"/>
</dbReference>
<evidence type="ECO:0000256" key="9">
    <source>
        <dbReference type="ARBA" id="ARBA00023918"/>
    </source>
</evidence>
<dbReference type="GeneID" id="106468369"/>
<comment type="catalytic activity">
    <reaction evidence="12">
        <text>guanosine + phosphate = alpha-D-ribose 1-phosphate + guanine</text>
        <dbReference type="Rhea" id="RHEA:13233"/>
        <dbReference type="ChEBI" id="CHEBI:16235"/>
        <dbReference type="ChEBI" id="CHEBI:16750"/>
        <dbReference type="ChEBI" id="CHEBI:43474"/>
        <dbReference type="ChEBI" id="CHEBI:57720"/>
        <dbReference type="EC" id="2.4.2.1"/>
    </reaction>
</comment>
<dbReference type="InterPro" id="IPR011268">
    <property type="entry name" value="Purine_phosphorylase"/>
</dbReference>
<evidence type="ECO:0000256" key="7">
    <source>
        <dbReference type="ARBA" id="ARBA00022679"/>
    </source>
</evidence>
<comment type="function">
    <text evidence="13">The purine nucleoside phosphorylases catalyze the phosphorolytic breakdown of the N-glycosidic bond in the beta-(deoxy)ribonucleoside molecules, with the formation of the corresponding free purine bases and pentose-1-phosphate.</text>
</comment>
<evidence type="ECO:0000256" key="11">
    <source>
        <dbReference type="ARBA" id="ARBA00023950"/>
    </source>
</evidence>
<gene>
    <name evidence="16" type="primary">LOC106468369</name>
</gene>
<dbReference type="NCBIfam" id="NF006054">
    <property type="entry name" value="PRK08202.1"/>
    <property type="match status" value="1"/>
</dbReference>
<dbReference type="Pfam" id="PF01048">
    <property type="entry name" value="PNP_UDP_1"/>
    <property type="match status" value="1"/>
</dbReference>
<evidence type="ECO:0000256" key="8">
    <source>
        <dbReference type="ARBA" id="ARBA00022726"/>
    </source>
</evidence>
<evidence type="ECO:0000256" key="13">
    <source>
        <dbReference type="PIRNR" id="PIRNR000477"/>
    </source>
</evidence>
<evidence type="ECO:0000256" key="4">
    <source>
        <dbReference type="ARBA" id="ARBA00011886"/>
    </source>
</evidence>
<protein>
    <recommendedName>
        <fullName evidence="5 13">Purine nucleoside phosphorylase</fullName>
        <ecNumber evidence="4 13">2.4.2.1</ecNumber>
    </recommendedName>
    <alternativeName>
        <fullName evidence="13">Inosine-guanosine phosphorylase</fullName>
    </alternativeName>
</protein>
<dbReference type="InterPro" id="IPR011270">
    <property type="entry name" value="Pur_Nuc_Pase_Ino/Guo-sp"/>
</dbReference>
<dbReference type="InterPro" id="IPR035994">
    <property type="entry name" value="Nucleoside_phosphorylase_sf"/>
</dbReference>
<dbReference type="Gene3D" id="3.40.50.1580">
    <property type="entry name" value="Nucleoside phosphorylase domain"/>
    <property type="match status" value="1"/>
</dbReference>
<dbReference type="NCBIfam" id="TIGR01700">
    <property type="entry name" value="PNPH"/>
    <property type="match status" value="1"/>
</dbReference>
<comment type="subunit">
    <text evidence="3">Homotrimer.</text>
</comment>
<dbReference type="InterPro" id="IPR000845">
    <property type="entry name" value="Nucleoside_phosphorylase_d"/>
</dbReference>
<keyword evidence="7 13" id="KW-0808">Transferase</keyword>
<dbReference type="CDD" id="cd09009">
    <property type="entry name" value="PNP-EcPNPII_like"/>
    <property type="match status" value="1"/>
</dbReference>
<dbReference type="InterPro" id="IPR018099">
    <property type="entry name" value="Purine_phosphorylase-2_CS"/>
</dbReference>
<dbReference type="PROSITE" id="PS01240">
    <property type="entry name" value="PNP_MTAP_2"/>
    <property type="match status" value="1"/>
</dbReference>
<dbReference type="PANTHER" id="PTHR11904">
    <property type="entry name" value="METHYLTHIOADENOSINE/PURINE NUCLEOSIDE PHOSPHORYLASE"/>
    <property type="match status" value="1"/>
</dbReference>
<dbReference type="SUPFAM" id="SSF53167">
    <property type="entry name" value="Purine and uridine phosphorylases"/>
    <property type="match status" value="1"/>
</dbReference>
<keyword evidence="15" id="KW-1185">Reference proteome</keyword>
<dbReference type="PIRSF" id="PIRSF000477">
    <property type="entry name" value="PurNPase"/>
    <property type="match status" value="1"/>
</dbReference>
<feature type="non-terminal residue" evidence="16">
    <location>
        <position position="1"/>
    </location>
</feature>
<evidence type="ECO:0000313" key="15">
    <source>
        <dbReference type="Proteomes" id="UP000694941"/>
    </source>
</evidence>
<keyword evidence="6 13" id="KW-0328">Glycosyltransferase</keyword>
<evidence type="ECO:0000256" key="1">
    <source>
        <dbReference type="ARBA" id="ARBA00005058"/>
    </source>
</evidence>
<evidence type="ECO:0000256" key="5">
    <source>
        <dbReference type="ARBA" id="ARBA00013834"/>
    </source>
</evidence>
<evidence type="ECO:0000256" key="2">
    <source>
        <dbReference type="ARBA" id="ARBA00006751"/>
    </source>
</evidence>
<comment type="similarity">
    <text evidence="2 13">Belongs to the PNP/MTAP phosphorylase family.</text>
</comment>
<proteinExistence type="inferred from homology"/>
<dbReference type="EC" id="2.4.2.1" evidence="4 13"/>
<evidence type="ECO:0000313" key="16">
    <source>
        <dbReference type="RefSeq" id="XP_013784241.1"/>
    </source>
</evidence>
<evidence type="ECO:0000256" key="3">
    <source>
        <dbReference type="ARBA" id="ARBA00011233"/>
    </source>
</evidence>
<accession>A0ABM1BL79</accession>
<dbReference type="NCBIfam" id="TIGR01697">
    <property type="entry name" value="PNPH-PUNA-XAPA"/>
    <property type="match status" value="1"/>
</dbReference>
<dbReference type="PANTHER" id="PTHR11904:SF9">
    <property type="entry name" value="PURINE NUCLEOSIDE PHOSPHORYLASE-RELATED"/>
    <property type="match status" value="1"/>
</dbReference>